<reference evidence="3" key="1">
    <citation type="journal article" date="2019" name="Int. J. Syst. Evol. Microbiol.">
        <title>The Global Catalogue of Microorganisms (GCM) 10K type strain sequencing project: providing services to taxonomists for standard genome sequencing and annotation.</title>
        <authorList>
            <consortium name="The Broad Institute Genomics Platform"/>
            <consortium name="The Broad Institute Genome Sequencing Center for Infectious Disease"/>
            <person name="Wu L."/>
            <person name="Ma J."/>
        </authorList>
    </citation>
    <scope>NUCLEOTIDE SEQUENCE [LARGE SCALE GENOMIC DNA]</scope>
    <source>
        <strain evidence="3">CGMCC 1.12791</strain>
    </source>
</reference>
<accession>A0ABQ3HN55</accession>
<sequence length="56" mass="5899">MINKTFARMRRDERGSTAVEYGLMVGLIAIVIIGGVSAFGLAVSDLFLVPAGVFAP</sequence>
<proteinExistence type="predicted"/>
<dbReference type="InterPro" id="IPR007047">
    <property type="entry name" value="Flp_Fap"/>
</dbReference>
<evidence type="ECO:0000313" key="2">
    <source>
        <dbReference type="EMBL" id="GHE17280.1"/>
    </source>
</evidence>
<dbReference type="EMBL" id="BNAD01000004">
    <property type="protein sequence ID" value="GHE17280.1"/>
    <property type="molecule type" value="Genomic_DNA"/>
</dbReference>
<comment type="caution">
    <text evidence="2">The sequence shown here is derived from an EMBL/GenBank/DDBJ whole genome shotgun (WGS) entry which is preliminary data.</text>
</comment>
<gene>
    <name evidence="2" type="ORF">GCM10011376_18900</name>
</gene>
<keyword evidence="1" id="KW-0812">Transmembrane</keyword>
<keyword evidence="1" id="KW-0472">Membrane</keyword>
<evidence type="ECO:0008006" key="4">
    <source>
        <dbReference type="Google" id="ProtNLM"/>
    </source>
</evidence>
<keyword evidence="3" id="KW-1185">Reference proteome</keyword>
<name>A0ABQ3HN55_9ACTN</name>
<evidence type="ECO:0000256" key="1">
    <source>
        <dbReference type="SAM" id="Phobius"/>
    </source>
</evidence>
<organism evidence="2 3">
    <name type="scientific">Nocardioides flavus</name>
    <name type="common">ex Wang et al. 2016</name>
    <dbReference type="NCBI Taxonomy" id="2058780"/>
    <lineage>
        <taxon>Bacteria</taxon>
        <taxon>Bacillati</taxon>
        <taxon>Actinomycetota</taxon>
        <taxon>Actinomycetes</taxon>
        <taxon>Propionibacteriales</taxon>
        <taxon>Nocardioidaceae</taxon>
        <taxon>Nocardioides</taxon>
    </lineage>
</organism>
<evidence type="ECO:0000313" key="3">
    <source>
        <dbReference type="Proteomes" id="UP000597341"/>
    </source>
</evidence>
<dbReference type="Proteomes" id="UP000597341">
    <property type="component" value="Unassembled WGS sequence"/>
</dbReference>
<protein>
    <recommendedName>
        <fullName evidence="4">Flp family type IVb pilin</fullName>
    </recommendedName>
</protein>
<feature type="transmembrane region" description="Helical" evidence="1">
    <location>
        <begin position="21"/>
        <end position="43"/>
    </location>
</feature>
<keyword evidence="1" id="KW-1133">Transmembrane helix</keyword>
<dbReference type="Pfam" id="PF04964">
    <property type="entry name" value="Flp_Fap"/>
    <property type="match status" value="1"/>
</dbReference>